<reference evidence="2 3" key="1">
    <citation type="submission" date="2024-04" db="EMBL/GenBank/DDBJ databases">
        <title>Two novel Raoultella species associated with bleeding cankers of broadleaf hosts, Raoultella scottia sp. nov. and Raoultella lignicola sp. nov.</title>
        <authorList>
            <person name="Brady C.L."/>
        </authorList>
    </citation>
    <scope>NUCLEOTIDE SEQUENCE [LARGE SCALE GENOMIC DNA]</scope>
    <source>
        <strain evidence="2 3">TW_WC1a.1</strain>
    </source>
</reference>
<name>A0ABU9FIZ0_9ENTR</name>
<proteinExistence type="predicted"/>
<evidence type="ECO:0000313" key="3">
    <source>
        <dbReference type="Proteomes" id="UP001312893"/>
    </source>
</evidence>
<feature type="region of interest" description="Disordered" evidence="1">
    <location>
        <begin position="1"/>
        <end position="20"/>
    </location>
</feature>
<protein>
    <submittedName>
        <fullName evidence="2">Uncharacterized protein</fullName>
    </submittedName>
</protein>
<sequence>MVRRLPAGDSNLPAPTATDTFADIPDERKRAIRDEVMQDYFERMAAVKKQLDVMTVAQREMFNRSLAENLELVVKGDAANE</sequence>
<dbReference type="EMBL" id="JARXNK020000106">
    <property type="protein sequence ID" value="MEL0555009.1"/>
    <property type="molecule type" value="Genomic_DNA"/>
</dbReference>
<keyword evidence="3" id="KW-1185">Reference proteome</keyword>
<dbReference type="Proteomes" id="UP001312893">
    <property type="component" value="Unassembled WGS sequence"/>
</dbReference>
<evidence type="ECO:0000256" key="1">
    <source>
        <dbReference type="SAM" id="MobiDB-lite"/>
    </source>
</evidence>
<organism evidence="2 3">
    <name type="scientific">Raoultella lignicola</name>
    <dbReference type="NCBI Taxonomy" id="3040939"/>
    <lineage>
        <taxon>Bacteria</taxon>
        <taxon>Pseudomonadati</taxon>
        <taxon>Pseudomonadota</taxon>
        <taxon>Gammaproteobacteria</taxon>
        <taxon>Enterobacterales</taxon>
        <taxon>Enterobacteriaceae</taxon>
        <taxon>Klebsiella/Raoultella group</taxon>
        <taxon>Raoultella</taxon>
    </lineage>
</organism>
<accession>A0ABU9FIZ0</accession>
<dbReference type="RefSeq" id="WP_331851655.1">
    <property type="nucleotide sequence ID" value="NZ_JARXNK020000106.1"/>
</dbReference>
<evidence type="ECO:0000313" key="2">
    <source>
        <dbReference type="EMBL" id="MEL0555009.1"/>
    </source>
</evidence>
<comment type="caution">
    <text evidence="2">The sequence shown here is derived from an EMBL/GenBank/DDBJ whole genome shotgun (WGS) entry which is preliminary data.</text>
</comment>
<gene>
    <name evidence="2" type="ORF">QFI96_025340</name>
</gene>